<accession>A0ABZ2IMP8</accession>
<evidence type="ECO:0000313" key="1">
    <source>
        <dbReference type="EMBL" id="WWV65083.1"/>
    </source>
</evidence>
<proteinExistence type="predicted"/>
<organism evidence="1 2">
    <name type="scientific">Parabacteroides absconsus</name>
    <dbReference type="NCBI Taxonomy" id="2951805"/>
    <lineage>
        <taxon>Bacteria</taxon>
        <taxon>Pseudomonadati</taxon>
        <taxon>Bacteroidota</taxon>
        <taxon>Bacteroidia</taxon>
        <taxon>Bacteroidales</taxon>
        <taxon>Tannerellaceae</taxon>
        <taxon>Parabacteroides</taxon>
    </lineage>
</organism>
<dbReference type="PROSITE" id="PS51257">
    <property type="entry name" value="PROKAR_LIPOPROTEIN"/>
    <property type="match status" value="1"/>
</dbReference>
<keyword evidence="2" id="KW-1185">Reference proteome</keyword>
<dbReference type="Pfam" id="PF19867">
    <property type="entry name" value="DUF6340"/>
    <property type="match status" value="1"/>
</dbReference>
<dbReference type="RefSeq" id="WP_251967744.1">
    <property type="nucleotide sequence ID" value="NZ_CP146284.1"/>
</dbReference>
<evidence type="ECO:0000313" key="2">
    <source>
        <dbReference type="Proteomes" id="UP001320603"/>
    </source>
</evidence>
<dbReference type="EMBL" id="CP146284">
    <property type="protein sequence ID" value="WWV65083.1"/>
    <property type="molecule type" value="Genomic_DNA"/>
</dbReference>
<dbReference type="Proteomes" id="UP001320603">
    <property type="component" value="Chromosome"/>
</dbReference>
<sequence>MKKEIYLGGLSLLLTACGGINYVGIETCNPGEVTFPQDVRKVLMVNNAIAQPEKSGYTYSLLGVVQDTARAKADSALFDLCASCGTAILDASYFEDVLLFHDPLRDAGSSLVDQKLTRRQVDALCRSNDADAVISLDKMLFAMERKDVNIGAGYLTGTITVKMQGVMRAYLPDRDNSLATILIEDSVEFQQAAEDLRMLNYYLPTADEALRMAASALGSKVSGYFVPHWTEETRWYYSNADSRWKEASAFASSSKWDTAKAIWLREFESTSSKHQQAKLASNIALCYEMQSQLDKAYEWAKKSYDFFMESYGEKSRNTELLKAYSEVLKARILADKKLNTQIGSR</sequence>
<name>A0ABZ2IMP8_9BACT</name>
<dbReference type="InterPro" id="IPR045921">
    <property type="entry name" value="DUF6340"/>
</dbReference>
<reference evidence="1 2" key="1">
    <citation type="submission" date="2024-02" db="EMBL/GenBank/DDBJ databases">
        <title>Whole genome sequencing of Parabacteroides sp. AD58.</title>
        <authorList>
            <person name="Chaplin A.V."/>
            <person name="Pikina A.P."/>
            <person name="Sokolova S.R."/>
            <person name="Korostin D.O."/>
            <person name="Efimov B.A."/>
        </authorList>
    </citation>
    <scope>NUCLEOTIDE SEQUENCE [LARGE SCALE GENOMIC DNA]</scope>
    <source>
        <strain evidence="1 2">AD58</strain>
    </source>
</reference>
<protein>
    <submittedName>
        <fullName evidence="1">DUF6340 family protein</fullName>
    </submittedName>
</protein>
<gene>
    <name evidence="1" type="ORF">NEE14_008505</name>
</gene>